<gene>
    <name evidence="1" type="ORF">CC1G_10167</name>
</gene>
<dbReference type="RefSeq" id="XP_001840793.1">
    <property type="nucleotide sequence ID" value="XM_001840741.1"/>
</dbReference>
<name>A8PEG9_COPC7</name>
<dbReference type="GeneID" id="6017448"/>
<proteinExistence type="predicted"/>
<dbReference type="AlphaFoldDB" id="A8PEG9"/>
<protein>
    <submittedName>
        <fullName evidence="1">Uncharacterized protein</fullName>
    </submittedName>
</protein>
<dbReference type="EMBL" id="AACS02000007">
    <property type="protein sequence ID" value="EAU81048.1"/>
    <property type="molecule type" value="Genomic_DNA"/>
</dbReference>
<dbReference type="VEuPathDB" id="FungiDB:CC1G_10167"/>
<reference evidence="1 2" key="1">
    <citation type="journal article" date="2010" name="Proc. Natl. Acad. Sci. U.S.A.">
        <title>Insights into evolution of multicellular fungi from the assembled chromosomes of the mushroom Coprinopsis cinerea (Coprinus cinereus).</title>
        <authorList>
            <person name="Stajich J.E."/>
            <person name="Wilke S.K."/>
            <person name="Ahren D."/>
            <person name="Au C.H."/>
            <person name="Birren B.W."/>
            <person name="Borodovsky M."/>
            <person name="Burns C."/>
            <person name="Canback B."/>
            <person name="Casselton L.A."/>
            <person name="Cheng C.K."/>
            <person name="Deng J."/>
            <person name="Dietrich F.S."/>
            <person name="Fargo D.C."/>
            <person name="Farman M.L."/>
            <person name="Gathman A.C."/>
            <person name="Goldberg J."/>
            <person name="Guigo R."/>
            <person name="Hoegger P.J."/>
            <person name="Hooker J.B."/>
            <person name="Huggins A."/>
            <person name="James T.Y."/>
            <person name="Kamada T."/>
            <person name="Kilaru S."/>
            <person name="Kodira C."/>
            <person name="Kues U."/>
            <person name="Kupfer D."/>
            <person name="Kwan H.S."/>
            <person name="Lomsadze A."/>
            <person name="Li W."/>
            <person name="Lilly W.W."/>
            <person name="Ma L.J."/>
            <person name="Mackey A.J."/>
            <person name="Manning G."/>
            <person name="Martin F."/>
            <person name="Muraguchi H."/>
            <person name="Natvig D.O."/>
            <person name="Palmerini H."/>
            <person name="Ramesh M.A."/>
            <person name="Rehmeyer C.J."/>
            <person name="Roe B.A."/>
            <person name="Shenoy N."/>
            <person name="Stanke M."/>
            <person name="Ter-Hovhannisyan V."/>
            <person name="Tunlid A."/>
            <person name="Velagapudi R."/>
            <person name="Vision T.J."/>
            <person name="Zeng Q."/>
            <person name="Zolan M.E."/>
            <person name="Pukkila P.J."/>
        </authorList>
    </citation>
    <scope>NUCLEOTIDE SEQUENCE [LARGE SCALE GENOMIC DNA]</scope>
    <source>
        <strain evidence="2">Okayama-7 / 130 / ATCC MYA-4618 / FGSC 9003</strain>
    </source>
</reference>
<organism evidence="1 2">
    <name type="scientific">Coprinopsis cinerea (strain Okayama-7 / 130 / ATCC MYA-4618 / FGSC 9003)</name>
    <name type="common">Inky cap fungus</name>
    <name type="synonym">Hormographiella aspergillata</name>
    <dbReference type="NCBI Taxonomy" id="240176"/>
    <lineage>
        <taxon>Eukaryota</taxon>
        <taxon>Fungi</taxon>
        <taxon>Dikarya</taxon>
        <taxon>Basidiomycota</taxon>
        <taxon>Agaricomycotina</taxon>
        <taxon>Agaricomycetes</taxon>
        <taxon>Agaricomycetidae</taxon>
        <taxon>Agaricales</taxon>
        <taxon>Agaricineae</taxon>
        <taxon>Psathyrellaceae</taxon>
        <taxon>Coprinopsis</taxon>
    </lineage>
</organism>
<evidence type="ECO:0000313" key="1">
    <source>
        <dbReference type="EMBL" id="EAU81048.1"/>
    </source>
</evidence>
<dbReference type="KEGG" id="cci:CC1G_10167"/>
<sequence>MSTGKRTLAAALRSSKDVQAVNLPETIGYFVQISLDDLDRKRNEIMETATDGTWENADEETTDLFHDFFRIVMKAANWAAFADFLDALEAQHRRALYAGANCLSRKKKIFGIYTPSFREAVPRIMEDGEVVWMEYPSLVFNPQTDFHYAAGLSVEAREFMQQCWNDHCRYIDLEIELRDPEESFIAQFVAQRGPLFGFEKYR</sequence>
<comment type="caution">
    <text evidence="1">The sequence shown here is derived from an EMBL/GenBank/DDBJ whole genome shotgun (WGS) entry which is preliminary data.</text>
</comment>
<keyword evidence="2" id="KW-1185">Reference proteome</keyword>
<dbReference type="InParanoid" id="A8PEG9"/>
<accession>A8PEG9</accession>
<dbReference type="Proteomes" id="UP000001861">
    <property type="component" value="Unassembled WGS sequence"/>
</dbReference>
<evidence type="ECO:0000313" key="2">
    <source>
        <dbReference type="Proteomes" id="UP000001861"/>
    </source>
</evidence>